<dbReference type="EMBL" id="AZGD01000090">
    <property type="protein sequence ID" value="KRM18884.1"/>
    <property type="molecule type" value="Genomic_DNA"/>
</dbReference>
<organism evidence="1 2">
    <name type="scientific">Ligilactobacillus hayakitensis DSM 18933 = JCM 14209</name>
    <dbReference type="NCBI Taxonomy" id="1423755"/>
    <lineage>
        <taxon>Bacteria</taxon>
        <taxon>Bacillati</taxon>
        <taxon>Bacillota</taxon>
        <taxon>Bacilli</taxon>
        <taxon>Lactobacillales</taxon>
        <taxon>Lactobacillaceae</taxon>
        <taxon>Ligilactobacillus</taxon>
    </lineage>
</organism>
<reference evidence="1 2" key="1">
    <citation type="journal article" date="2015" name="Genome Announc.">
        <title>Expanding the biotechnology potential of lactobacilli through comparative genomics of 213 strains and associated genera.</title>
        <authorList>
            <person name="Sun Z."/>
            <person name="Harris H.M."/>
            <person name="McCann A."/>
            <person name="Guo C."/>
            <person name="Argimon S."/>
            <person name="Zhang W."/>
            <person name="Yang X."/>
            <person name="Jeffery I.B."/>
            <person name="Cooney J.C."/>
            <person name="Kagawa T.F."/>
            <person name="Liu W."/>
            <person name="Song Y."/>
            <person name="Salvetti E."/>
            <person name="Wrobel A."/>
            <person name="Rasinkangas P."/>
            <person name="Parkhill J."/>
            <person name="Rea M.C."/>
            <person name="O'Sullivan O."/>
            <person name="Ritari J."/>
            <person name="Douillard F.P."/>
            <person name="Paul Ross R."/>
            <person name="Yang R."/>
            <person name="Briner A.E."/>
            <person name="Felis G.E."/>
            <person name="de Vos W.M."/>
            <person name="Barrangou R."/>
            <person name="Klaenhammer T.R."/>
            <person name="Caufield P.W."/>
            <person name="Cui Y."/>
            <person name="Zhang H."/>
            <person name="O'Toole P.W."/>
        </authorList>
    </citation>
    <scope>NUCLEOTIDE SEQUENCE [LARGE SCALE GENOMIC DNA]</scope>
    <source>
        <strain evidence="1 2">DSM 18933</strain>
    </source>
</reference>
<gene>
    <name evidence="1" type="ORF">FC40_GL000669</name>
</gene>
<protein>
    <submittedName>
        <fullName evidence="1">Uncharacterized protein</fullName>
    </submittedName>
</protein>
<name>A0A0R1WRU0_9LACO</name>
<accession>A0A0R1WRU0</accession>
<dbReference type="Proteomes" id="UP000051054">
    <property type="component" value="Unassembled WGS sequence"/>
</dbReference>
<dbReference type="AlphaFoldDB" id="A0A0R1WRU0"/>
<sequence>MTTVQDEKNRIDYLLQRDKITDKEIQKAYDDGLYKLKAVINRAFSLYSTDGVLVPTNLNCKVIKKDTMMRPVKGEEYYHENHRRDYND</sequence>
<comment type="caution">
    <text evidence="1">The sequence shown here is derived from an EMBL/GenBank/DDBJ whole genome shotgun (WGS) entry which is preliminary data.</text>
</comment>
<dbReference type="RefSeq" id="WP_025021923.1">
    <property type="nucleotide sequence ID" value="NZ_AZGD01000090.1"/>
</dbReference>
<keyword evidence="2" id="KW-1185">Reference proteome</keyword>
<evidence type="ECO:0000313" key="2">
    <source>
        <dbReference type="Proteomes" id="UP000051054"/>
    </source>
</evidence>
<dbReference type="STRING" id="1423755.FC40_GL000669"/>
<proteinExistence type="predicted"/>
<evidence type="ECO:0000313" key="1">
    <source>
        <dbReference type="EMBL" id="KRM18884.1"/>
    </source>
</evidence>
<dbReference type="OrthoDB" id="9765386at2"/>